<evidence type="ECO:0008006" key="3">
    <source>
        <dbReference type="Google" id="ProtNLM"/>
    </source>
</evidence>
<dbReference type="Gene3D" id="3.10.10.10">
    <property type="entry name" value="HIV Type 1 Reverse Transcriptase, subunit A, domain 1"/>
    <property type="match status" value="1"/>
</dbReference>
<dbReference type="SUPFAM" id="SSF56672">
    <property type="entry name" value="DNA/RNA polymerases"/>
    <property type="match status" value="1"/>
</dbReference>
<dbReference type="InterPro" id="IPR043502">
    <property type="entry name" value="DNA/RNA_pol_sf"/>
</dbReference>
<sequence length="130" mass="15412">MYISETGVAFDKILPEEYRSYYMAFENFLPFDTTLPKHTKYDCKIEFNNNKPIYSTHIPPLSSKEELALENHIDEYLSKGFIRPSKSNINHPVKFRTKKNGKLKVMVDFSNYNKKMIKFEYPLPKITDIF</sequence>
<organism evidence="1 2">
    <name type="scientific">Anaeromyces robustus</name>
    <dbReference type="NCBI Taxonomy" id="1754192"/>
    <lineage>
        <taxon>Eukaryota</taxon>
        <taxon>Fungi</taxon>
        <taxon>Fungi incertae sedis</taxon>
        <taxon>Chytridiomycota</taxon>
        <taxon>Chytridiomycota incertae sedis</taxon>
        <taxon>Neocallimastigomycetes</taxon>
        <taxon>Neocallimastigales</taxon>
        <taxon>Neocallimastigaceae</taxon>
        <taxon>Anaeromyces</taxon>
    </lineage>
</organism>
<name>A0A1Y1VVH6_9FUNG</name>
<accession>A0A1Y1VVH6</accession>
<evidence type="ECO:0000313" key="1">
    <source>
        <dbReference type="EMBL" id="ORX65297.1"/>
    </source>
</evidence>
<dbReference type="AlphaFoldDB" id="A0A1Y1VVH6"/>
<feature type="non-terminal residue" evidence="1">
    <location>
        <position position="130"/>
    </location>
</feature>
<dbReference type="InterPro" id="IPR053134">
    <property type="entry name" value="RNA-dir_DNA_polymerase"/>
</dbReference>
<evidence type="ECO:0000313" key="2">
    <source>
        <dbReference type="Proteomes" id="UP000193944"/>
    </source>
</evidence>
<dbReference type="PANTHER" id="PTHR24559">
    <property type="entry name" value="TRANSPOSON TY3-I GAG-POL POLYPROTEIN"/>
    <property type="match status" value="1"/>
</dbReference>
<gene>
    <name evidence="1" type="ORF">BCR32DRAFT_212094</name>
</gene>
<comment type="caution">
    <text evidence="1">The sequence shown here is derived from an EMBL/GenBank/DDBJ whole genome shotgun (WGS) entry which is preliminary data.</text>
</comment>
<keyword evidence="2" id="KW-1185">Reference proteome</keyword>
<dbReference type="EMBL" id="MCFG01000469">
    <property type="protein sequence ID" value="ORX65297.1"/>
    <property type="molecule type" value="Genomic_DNA"/>
</dbReference>
<dbReference type="Proteomes" id="UP000193944">
    <property type="component" value="Unassembled WGS sequence"/>
</dbReference>
<dbReference type="STRING" id="1754192.A0A1Y1VVH6"/>
<dbReference type="PANTHER" id="PTHR24559:SF440">
    <property type="entry name" value="RIBONUCLEASE H"/>
    <property type="match status" value="1"/>
</dbReference>
<protein>
    <recommendedName>
        <fullName evidence="3">DNA/RNA polymerase</fullName>
    </recommendedName>
</protein>
<reference evidence="1 2" key="1">
    <citation type="submission" date="2016-08" db="EMBL/GenBank/DDBJ databases">
        <title>A Parts List for Fungal Cellulosomes Revealed by Comparative Genomics.</title>
        <authorList>
            <consortium name="DOE Joint Genome Institute"/>
            <person name="Haitjema C.H."/>
            <person name="Gilmore S.P."/>
            <person name="Henske J.K."/>
            <person name="Solomon K.V."/>
            <person name="De Groot R."/>
            <person name="Kuo A."/>
            <person name="Mondo S.J."/>
            <person name="Salamov A.A."/>
            <person name="Labutti K."/>
            <person name="Zhao Z."/>
            <person name="Chiniquy J."/>
            <person name="Barry K."/>
            <person name="Brewer H.M."/>
            <person name="Purvine S.O."/>
            <person name="Wright A.T."/>
            <person name="Boxma B."/>
            <person name="Van Alen T."/>
            <person name="Hackstein J.H."/>
            <person name="Baker S.E."/>
            <person name="Grigoriev I.V."/>
            <person name="O'Malley M.A."/>
        </authorList>
    </citation>
    <scope>NUCLEOTIDE SEQUENCE [LARGE SCALE GENOMIC DNA]</scope>
    <source>
        <strain evidence="1 2">S4</strain>
    </source>
</reference>
<reference evidence="1 2" key="2">
    <citation type="submission" date="2016-08" db="EMBL/GenBank/DDBJ databases">
        <title>Pervasive Adenine N6-methylation of Active Genes in Fungi.</title>
        <authorList>
            <consortium name="DOE Joint Genome Institute"/>
            <person name="Mondo S.J."/>
            <person name="Dannebaum R.O."/>
            <person name="Kuo R.C."/>
            <person name="Labutti K."/>
            <person name="Haridas S."/>
            <person name="Kuo A."/>
            <person name="Salamov A."/>
            <person name="Ahrendt S.R."/>
            <person name="Lipzen A."/>
            <person name="Sullivan W."/>
            <person name="Andreopoulos W.B."/>
            <person name="Clum A."/>
            <person name="Lindquist E."/>
            <person name="Daum C."/>
            <person name="Ramamoorthy G.K."/>
            <person name="Gryganskyi A."/>
            <person name="Culley D."/>
            <person name="Magnuson J.K."/>
            <person name="James T.Y."/>
            <person name="O'Malley M.A."/>
            <person name="Stajich J.E."/>
            <person name="Spatafora J.W."/>
            <person name="Visel A."/>
            <person name="Grigoriev I.V."/>
        </authorList>
    </citation>
    <scope>NUCLEOTIDE SEQUENCE [LARGE SCALE GENOMIC DNA]</scope>
    <source>
        <strain evidence="1 2">S4</strain>
    </source>
</reference>
<proteinExistence type="predicted"/>
<dbReference type="OrthoDB" id="2155711at2759"/>